<gene>
    <name evidence="3" type="primary">rfaG</name>
    <name evidence="3" type="ORF">GCM10007932_39460</name>
</gene>
<feature type="domain" description="Glycosyl transferase family 1" evidence="1">
    <location>
        <begin position="171"/>
        <end position="306"/>
    </location>
</feature>
<dbReference type="Pfam" id="PF13439">
    <property type="entry name" value="Glyco_transf_4"/>
    <property type="match status" value="1"/>
</dbReference>
<comment type="caution">
    <text evidence="3">The sequence shown here is derived from an EMBL/GenBank/DDBJ whole genome shotgun (WGS) entry which is preliminary data.</text>
</comment>
<dbReference type="InterPro" id="IPR001296">
    <property type="entry name" value="Glyco_trans_1"/>
</dbReference>
<dbReference type="GO" id="GO:0016757">
    <property type="term" value="F:glycosyltransferase activity"/>
    <property type="evidence" value="ECO:0007669"/>
    <property type="project" value="UniProtKB-ARBA"/>
</dbReference>
<protein>
    <submittedName>
        <fullName evidence="3">Glycosyl transferase</fullName>
    </submittedName>
</protein>
<proteinExistence type="predicted"/>
<dbReference type="Proteomes" id="UP001156690">
    <property type="component" value="Unassembled WGS sequence"/>
</dbReference>
<evidence type="ECO:0000313" key="4">
    <source>
        <dbReference type="Proteomes" id="UP001156690"/>
    </source>
</evidence>
<feature type="domain" description="Glycosyltransferase subfamily 4-like N-terminal" evidence="2">
    <location>
        <begin position="12"/>
        <end position="167"/>
    </location>
</feature>
<dbReference type="AlphaFoldDB" id="A0AAV5NVX3"/>
<dbReference type="RefSeq" id="WP_224055274.1">
    <property type="nucleotide sequence ID" value="NZ_AP025147.1"/>
</dbReference>
<dbReference type="Gene3D" id="3.40.50.2000">
    <property type="entry name" value="Glycogen Phosphorylase B"/>
    <property type="match status" value="2"/>
</dbReference>
<organism evidence="3 4">
    <name type="scientific">Vibrio penaeicida</name>
    <dbReference type="NCBI Taxonomy" id="104609"/>
    <lineage>
        <taxon>Bacteria</taxon>
        <taxon>Pseudomonadati</taxon>
        <taxon>Pseudomonadota</taxon>
        <taxon>Gammaproteobacteria</taxon>
        <taxon>Vibrionales</taxon>
        <taxon>Vibrionaceae</taxon>
        <taxon>Vibrio</taxon>
    </lineage>
</organism>
<name>A0AAV5NVX3_9VIBR</name>
<evidence type="ECO:0000313" key="3">
    <source>
        <dbReference type="EMBL" id="GLQ74585.1"/>
    </source>
</evidence>
<reference evidence="4" key="1">
    <citation type="journal article" date="2019" name="Int. J. Syst. Evol. Microbiol.">
        <title>The Global Catalogue of Microorganisms (GCM) 10K type strain sequencing project: providing services to taxonomists for standard genome sequencing and annotation.</title>
        <authorList>
            <consortium name="The Broad Institute Genomics Platform"/>
            <consortium name="The Broad Institute Genome Sequencing Center for Infectious Disease"/>
            <person name="Wu L."/>
            <person name="Ma J."/>
        </authorList>
    </citation>
    <scope>NUCLEOTIDE SEQUENCE [LARGE SCALE GENOMIC DNA]</scope>
    <source>
        <strain evidence="4">NBRC 15640</strain>
    </source>
</reference>
<accession>A0AAV5NVX3</accession>
<dbReference type="Pfam" id="PF00534">
    <property type="entry name" value="Glycos_transf_1"/>
    <property type="match status" value="1"/>
</dbReference>
<dbReference type="SUPFAM" id="SSF53756">
    <property type="entry name" value="UDP-Glycosyltransferase/glycogen phosphorylase"/>
    <property type="match status" value="1"/>
</dbReference>
<dbReference type="EMBL" id="BSNX01000056">
    <property type="protein sequence ID" value="GLQ74585.1"/>
    <property type="molecule type" value="Genomic_DNA"/>
</dbReference>
<sequence>MNVAYIISKSEVGGAQTWVKDQISLFEKEVSSFLITNKPGWLSQEINVKKTLFLPGLDKGFKISNVMEILKFLKENNINLIVASSANAGVYARLIKPFHKELKVVYVSHGWSCIYNGGKLKKAFIILERILSLFTDAVLCVSKKDREDAENIIGIKENKLHYIRNSVYPKVKSKNTKTEKCLRIIFLGRLTKPKRPELLIEAVKGMDNVKLDIVGAGDLKCQLPRYDNVNFLGEVGGFDSFCNYDLFALISDSEGMPMSALEAASAGVPIVISDVGGCSEIIKDNGVLVLNDVYNIRKAIEHIIENYAEIKGNSLRAAKYFDINNSKLYYRELYSKL</sequence>
<dbReference type="InterPro" id="IPR028098">
    <property type="entry name" value="Glyco_trans_4-like_N"/>
</dbReference>
<dbReference type="PANTHER" id="PTHR12526">
    <property type="entry name" value="GLYCOSYLTRANSFERASE"/>
    <property type="match status" value="1"/>
</dbReference>
<keyword evidence="3" id="KW-0808">Transferase</keyword>
<evidence type="ECO:0000259" key="1">
    <source>
        <dbReference type="Pfam" id="PF00534"/>
    </source>
</evidence>
<dbReference type="PANTHER" id="PTHR12526:SF630">
    <property type="entry name" value="GLYCOSYLTRANSFERASE"/>
    <property type="match status" value="1"/>
</dbReference>
<keyword evidence="4" id="KW-1185">Reference proteome</keyword>
<evidence type="ECO:0000259" key="2">
    <source>
        <dbReference type="Pfam" id="PF13439"/>
    </source>
</evidence>